<dbReference type="AlphaFoldDB" id="A0A9N9KBJ9"/>
<sequence>GVTQNTSEELKNNEDIIVKTSVNDYTTQEHNFIVNQSICEEPEKNLEDLTSKNKTNSDTTDSQLSDLLQKNSQKANRVKTENESQKDQEKAEASIKEATNESKTNNNKCSKNKNYIKPKEHSHDKKNNNKEQNTCNIRQTRSSKIINNISDNENNE</sequence>
<evidence type="ECO:0000313" key="3">
    <source>
        <dbReference type="Proteomes" id="UP000789405"/>
    </source>
</evidence>
<feature type="compositionally biased region" description="Low complexity" evidence="1">
    <location>
        <begin position="142"/>
        <end position="156"/>
    </location>
</feature>
<feature type="compositionally biased region" description="Basic and acidic residues" evidence="1">
    <location>
        <begin position="78"/>
        <end position="100"/>
    </location>
</feature>
<comment type="caution">
    <text evidence="2">The sequence shown here is derived from an EMBL/GenBank/DDBJ whole genome shotgun (WGS) entry which is preliminary data.</text>
</comment>
<feature type="compositionally biased region" description="Polar residues" evidence="1">
    <location>
        <begin position="130"/>
        <end position="140"/>
    </location>
</feature>
<gene>
    <name evidence="2" type="ORF">DERYTH_LOCUS26328</name>
</gene>
<keyword evidence="3" id="KW-1185">Reference proteome</keyword>
<feature type="compositionally biased region" description="Basic and acidic residues" evidence="1">
    <location>
        <begin position="117"/>
        <end position="129"/>
    </location>
</feature>
<organism evidence="2 3">
    <name type="scientific">Dentiscutata erythropus</name>
    <dbReference type="NCBI Taxonomy" id="1348616"/>
    <lineage>
        <taxon>Eukaryota</taxon>
        <taxon>Fungi</taxon>
        <taxon>Fungi incertae sedis</taxon>
        <taxon>Mucoromycota</taxon>
        <taxon>Glomeromycotina</taxon>
        <taxon>Glomeromycetes</taxon>
        <taxon>Diversisporales</taxon>
        <taxon>Gigasporaceae</taxon>
        <taxon>Dentiscutata</taxon>
    </lineage>
</organism>
<protein>
    <submittedName>
        <fullName evidence="2">5174_t:CDS:1</fullName>
    </submittedName>
</protein>
<evidence type="ECO:0000256" key="1">
    <source>
        <dbReference type="SAM" id="MobiDB-lite"/>
    </source>
</evidence>
<feature type="compositionally biased region" description="Polar residues" evidence="1">
    <location>
        <begin position="52"/>
        <end position="75"/>
    </location>
</feature>
<name>A0A9N9KBJ9_9GLOM</name>
<proteinExistence type="predicted"/>
<accession>A0A9N9KBJ9</accession>
<feature type="non-terminal residue" evidence="2">
    <location>
        <position position="1"/>
    </location>
</feature>
<dbReference type="EMBL" id="CAJVPY010054332">
    <property type="protein sequence ID" value="CAG8816754.1"/>
    <property type="molecule type" value="Genomic_DNA"/>
</dbReference>
<feature type="region of interest" description="Disordered" evidence="1">
    <location>
        <begin position="45"/>
        <end position="156"/>
    </location>
</feature>
<evidence type="ECO:0000313" key="2">
    <source>
        <dbReference type="EMBL" id="CAG8816754.1"/>
    </source>
</evidence>
<reference evidence="2" key="1">
    <citation type="submission" date="2021-06" db="EMBL/GenBank/DDBJ databases">
        <authorList>
            <person name="Kallberg Y."/>
            <person name="Tangrot J."/>
            <person name="Rosling A."/>
        </authorList>
    </citation>
    <scope>NUCLEOTIDE SEQUENCE</scope>
    <source>
        <strain evidence="2">MA453B</strain>
    </source>
</reference>
<dbReference type="Proteomes" id="UP000789405">
    <property type="component" value="Unassembled WGS sequence"/>
</dbReference>
<feature type="non-terminal residue" evidence="2">
    <location>
        <position position="156"/>
    </location>
</feature>